<dbReference type="SUPFAM" id="SSF103473">
    <property type="entry name" value="MFS general substrate transporter"/>
    <property type="match status" value="1"/>
</dbReference>
<dbReference type="Proteomes" id="UP000177625">
    <property type="component" value="Unassembled WGS sequence"/>
</dbReference>
<dbReference type="InterPro" id="IPR036259">
    <property type="entry name" value="MFS_trans_sf"/>
</dbReference>
<keyword evidence="2" id="KW-1185">Reference proteome</keyword>
<dbReference type="EMBL" id="FJVC01000176">
    <property type="protein sequence ID" value="CZT44544.1"/>
    <property type="molecule type" value="Genomic_DNA"/>
</dbReference>
<evidence type="ECO:0008006" key="3">
    <source>
        <dbReference type="Google" id="ProtNLM"/>
    </source>
</evidence>
<sequence length="158" mass="17462">MLFAPLSEFFGQKKPLRFYHGRYIAWNTLCLVGKSSGTIVDGRCLSGFDEIVSILILGAPMVDIFKADQRGRSYAIVTFATVLSSHWTFDRGRNSKAAGWQWLFLAVSTFDSVLITLYAILTDAPCSPGTNLGRYLPSLSNVSRTLRRISSSSKDVIA</sequence>
<evidence type="ECO:0000313" key="1">
    <source>
        <dbReference type="EMBL" id="CZT44544.1"/>
    </source>
</evidence>
<organism evidence="1 2">
    <name type="scientific">Rhynchosporium secalis</name>
    <name type="common">Barley scald fungus</name>
    <dbReference type="NCBI Taxonomy" id="38038"/>
    <lineage>
        <taxon>Eukaryota</taxon>
        <taxon>Fungi</taxon>
        <taxon>Dikarya</taxon>
        <taxon>Ascomycota</taxon>
        <taxon>Pezizomycotina</taxon>
        <taxon>Leotiomycetes</taxon>
        <taxon>Helotiales</taxon>
        <taxon>Ploettnerulaceae</taxon>
        <taxon>Rhynchosporium</taxon>
    </lineage>
</organism>
<evidence type="ECO:0000313" key="2">
    <source>
        <dbReference type="Proteomes" id="UP000177625"/>
    </source>
</evidence>
<dbReference type="AlphaFoldDB" id="A0A1E1M613"/>
<accession>A0A1E1M613</accession>
<gene>
    <name evidence="1" type="ORF">RSE6_04727</name>
</gene>
<protein>
    <recommendedName>
        <fullName evidence="3">Major facilitator superfamily (MFS) profile domain-containing protein</fullName>
    </recommendedName>
</protein>
<proteinExistence type="predicted"/>
<dbReference type="Gene3D" id="1.20.1720.10">
    <property type="entry name" value="Multidrug resistance protein D"/>
    <property type="match status" value="1"/>
</dbReference>
<name>A0A1E1M613_RHYSE</name>
<reference evidence="2" key="1">
    <citation type="submission" date="2016-03" db="EMBL/GenBank/DDBJ databases">
        <authorList>
            <person name="Guldener U."/>
        </authorList>
    </citation>
    <scope>NUCLEOTIDE SEQUENCE [LARGE SCALE GENOMIC DNA]</scope>
</reference>